<dbReference type="EMBL" id="FNVG01000040">
    <property type="protein sequence ID" value="SEG72362.1"/>
    <property type="molecule type" value="Genomic_DNA"/>
</dbReference>
<keyword evidence="4" id="KW-0479">Metal-binding</keyword>
<dbReference type="InterPro" id="IPR006058">
    <property type="entry name" value="2Fe2S_fd_BS"/>
</dbReference>
<dbReference type="GO" id="GO:0046872">
    <property type="term" value="F:metal ion binding"/>
    <property type="evidence" value="ECO:0007669"/>
    <property type="project" value="UniProtKB-KW"/>
</dbReference>
<dbReference type="Proteomes" id="UP000236721">
    <property type="component" value="Unassembled WGS sequence"/>
</dbReference>
<evidence type="ECO:0000256" key="7">
    <source>
        <dbReference type="ARBA" id="ARBA00023014"/>
    </source>
</evidence>
<dbReference type="GO" id="GO:0051537">
    <property type="term" value="F:2 iron, 2 sulfur cluster binding"/>
    <property type="evidence" value="ECO:0007669"/>
    <property type="project" value="UniProtKB-KW"/>
</dbReference>
<evidence type="ECO:0000259" key="9">
    <source>
        <dbReference type="PROSITE" id="PS51085"/>
    </source>
</evidence>
<keyword evidence="7" id="KW-0411">Iron-sulfur</keyword>
<evidence type="ECO:0000313" key="11">
    <source>
        <dbReference type="Proteomes" id="UP000236721"/>
    </source>
</evidence>
<keyword evidence="11" id="KW-1185">Reference proteome</keyword>
<dbReference type="InterPro" id="IPR012675">
    <property type="entry name" value="Beta-grasp_dom_sf"/>
</dbReference>
<evidence type="ECO:0000256" key="6">
    <source>
        <dbReference type="ARBA" id="ARBA00023004"/>
    </source>
</evidence>
<keyword evidence="6" id="KW-0408">Iron</keyword>
<protein>
    <submittedName>
        <fullName evidence="10">Ferredoxin</fullName>
    </submittedName>
</protein>
<keyword evidence="3" id="KW-0001">2Fe-2S</keyword>
<dbReference type="InterPro" id="IPR036010">
    <property type="entry name" value="2Fe-2S_ferredoxin-like_sf"/>
</dbReference>
<dbReference type="OrthoDB" id="9806195at2"/>
<evidence type="ECO:0000256" key="1">
    <source>
        <dbReference type="ARBA" id="ARBA00007874"/>
    </source>
</evidence>
<dbReference type="AlphaFoldDB" id="A0A1H6CHJ0"/>
<keyword evidence="2" id="KW-0813">Transport</keyword>
<accession>A0A1H6CHJ0</accession>
<reference evidence="11" key="1">
    <citation type="submission" date="2016-10" db="EMBL/GenBank/DDBJ databases">
        <authorList>
            <person name="Varghese N."/>
            <person name="Submissions S."/>
        </authorList>
    </citation>
    <scope>NUCLEOTIDE SEQUENCE [LARGE SCALE GENOMIC DNA]</scope>
    <source>
        <strain evidence="11">CGMCC 1.7062</strain>
    </source>
</reference>
<evidence type="ECO:0000313" key="10">
    <source>
        <dbReference type="EMBL" id="SEG72362.1"/>
    </source>
</evidence>
<evidence type="ECO:0000256" key="3">
    <source>
        <dbReference type="ARBA" id="ARBA00022714"/>
    </source>
</evidence>
<dbReference type="PANTHER" id="PTHR43112">
    <property type="entry name" value="FERREDOXIN"/>
    <property type="match status" value="1"/>
</dbReference>
<feature type="domain" description="2Fe-2S ferredoxin-type" evidence="9">
    <location>
        <begin position="3"/>
        <end position="90"/>
    </location>
</feature>
<comment type="similarity">
    <text evidence="1">Belongs to the 2Fe2S plant-type ferredoxin family.</text>
</comment>
<name>A0A1H6CHJ0_9VIBR</name>
<dbReference type="RefSeq" id="WP_103882554.1">
    <property type="nucleotide sequence ID" value="NZ_FNVG01000040.1"/>
</dbReference>
<evidence type="ECO:0000256" key="5">
    <source>
        <dbReference type="ARBA" id="ARBA00022982"/>
    </source>
</evidence>
<dbReference type="Gene3D" id="3.10.20.30">
    <property type="match status" value="1"/>
</dbReference>
<dbReference type="InterPro" id="IPR001041">
    <property type="entry name" value="2Fe-2S_ferredoxin-type"/>
</dbReference>
<gene>
    <name evidence="10" type="ORF">SAMN04488244_1403</name>
</gene>
<evidence type="ECO:0000256" key="4">
    <source>
        <dbReference type="ARBA" id="ARBA00022723"/>
    </source>
</evidence>
<evidence type="ECO:0000256" key="2">
    <source>
        <dbReference type="ARBA" id="ARBA00022448"/>
    </source>
</evidence>
<keyword evidence="5" id="KW-0249">Electron transport</keyword>
<dbReference type="PROSITE" id="PS00197">
    <property type="entry name" value="2FE2S_FER_1"/>
    <property type="match status" value="1"/>
</dbReference>
<dbReference type="PANTHER" id="PTHR43112:SF3">
    <property type="entry name" value="FERREDOXIN-2, CHLOROPLASTIC"/>
    <property type="match status" value="1"/>
</dbReference>
<comment type="cofactor">
    <cofactor evidence="8">
        <name>[2Fe-2S] cluster</name>
        <dbReference type="ChEBI" id="CHEBI:190135"/>
    </cofactor>
</comment>
<proteinExistence type="inferred from homology"/>
<organism evidence="10 11">
    <name type="scientific">Vibrio hangzhouensis</name>
    <dbReference type="NCBI Taxonomy" id="462991"/>
    <lineage>
        <taxon>Bacteria</taxon>
        <taxon>Pseudomonadati</taxon>
        <taxon>Pseudomonadota</taxon>
        <taxon>Gammaproteobacteria</taxon>
        <taxon>Vibrionales</taxon>
        <taxon>Vibrionaceae</taxon>
        <taxon>Vibrio</taxon>
    </lineage>
</organism>
<dbReference type="SUPFAM" id="SSF54292">
    <property type="entry name" value="2Fe-2S ferredoxin-like"/>
    <property type="match status" value="1"/>
</dbReference>
<dbReference type="CDD" id="cd00207">
    <property type="entry name" value="fer2"/>
    <property type="match status" value="1"/>
</dbReference>
<dbReference type="PROSITE" id="PS51085">
    <property type="entry name" value="2FE2S_FER_2"/>
    <property type="match status" value="1"/>
</dbReference>
<evidence type="ECO:0000256" key="8">
    <source>
        <dbReference type="ARBA" id="ARBA00034078"/>
    </source>
</evidence>
<dbReference type="Pfam" id="PF00111">
    <property type="entry name" value="Fer2"/>
    <property type="match status" value="1"/>
</dbReference>
<sequence length="90" mass="10236">MILRVTLKPQNIEFTVEEGQTVLDAALNQNLAFPHRCRVGACASCLCRIESGEVEYDLEPMLTEKEKQQGWMFSCLAYPKSDLVINLEEE</sequence>